<evidence type="ECO:0000313" key="3">
    <source>
        <dbReference type="EMBL" id="KAL2849596.1"/>
    </source>
</evidence>
<feature type="domain" description="Calcineurin-like phosphoesterase" evidence="2">
    <location>
        <begin position="26"/>
        <end position="243"/>
    </location>
</feature>
<feature type="region of interest" description="Disordered" evidence="1">
    <location>
        <begin position="1"/>
        <end position="21"/>
    </location>
</feature>
<evidence type="ECO:0000256" key="1">
    <source>
        <dbReference type="SAM" id="MobiDB-lite"/>
    </source>
</evidence>
<proteinExistence type="predicted"/>
<gene>
    <name evidence="3" type="ORF">BJY01DRAFT_210577</name>
</gene>
<dbReference type="Proteomes" id="UP001610446">
    <property type="component" value="Unassembled WGS sequence"/>
</dbReference>
<name>A0ABR4KBR8_9EURO</name>
<dbReference type="InterPro" id="IPR004843">
    <property type="entry name" value="Calcineurin-like_PHP"/>
</dbReference>
<evidence type="ECO:0000313" key="4">
    <source>
        <dbReference type="Proteomes" id="UP001610446"/>
    </source>
</evidence>
<sequence length="282" mass="32148">MTKWSLSLFSNNPSRPDSTKSVPLQILSDIHLEATNAYETFSIPPCSPYLILAGDVGRLIDYDAYLSFLQRQTAQFERVFLVLGNHEFCDKSFEESIKKAQQLASEPALNGRLILLHRGRYDIPDSNVTILGCTLWSSIADDKAEGIRYKVQDFQKIQDWSIQAHNEAHRQDLSWLKDQVRRVREEGDRKIVVITHHAPMTKQTSAPQHKDSPVASAFGSDLLASRKMKEWEGVQLWVYGHTHFSTDFEKSGIRVVSNQRGYAMPWMDNDKGFNAEKVVHVA</sequence>
<reference evidence="3 4" key="1">
    <citation type="submission" date="2024-07" db="EMBL/GenBank/DDBJ databases">
        <title>Section-level genome sequencing and comparative genomics of Aspergillus sections Usti and Cavernicolus.</title>
        <authorList>
            <consortium name="Lawrence Berkeley National Laboratory"/>
            <person name="Nybo J.L."/>
            <person name="Vesth T.C."/>
            <person name="Theobald S."/>
            <person name="Frisvad J.C."/>
            <person name="Larsen T.O."/>
            <person name="Kjaerboelling I."/>
            <person name="Rothschild-Mancinelli K."/>
            <person name="Lyhne E.K."/>
            <person name="Kogle M.E."/>
            <person name="Barry K."/>
            <person name="Clum A."/>
            <person name="Na H."/>
            <person name="Ledsgaard L."/>
            <person name="Lin J."/>
            <person name="Lipzen A."/>
            <person name="Kuo A."/>
            <person name="Riley R."/>
            <person name="Mondo S."/>
            <person name="Labutti K."/>
            <person name="Haridas S."/>
            <person name="Pangalinan J."/>
            <person name="Salamov A.A."/>
            <person name="Simmons B.A."/>
            <person name="Magnuson J.K."/>
            <person name="Chen J."/>
            <person name="Drula E."/>
            <person name="Henrissat B."/>
            <person name="Wiebenga A."/>
            <person name="Lubbers R.J."/>
            <person name="Gomes A.C."/>
            <person name="Makela M.R."/>
            <person name="Stajich J."/>
            <person name="Grigoriev I.V."/>
            <person name="Mortensen U.H."/>
            <person name="De Vries R.P."/>
            <person name="Baker S.E."/>
            <person name="Andersen M.R."/>
        </authorList>
    </citation>
    <scope>NUCLEOTIDE SEQUENCE [LARGE SCALE GENOMIC DNA]</scope>
    <source>
        <strain evidence="3 4">CBS 123904</strain>
    </source>
</reference>
<dbReference type="EMBL" id="JBFXLU010000042">
    <property type="protein sequence ID" value="KAL2849596.1"/>
    <property type="molecule type" value="Genomic_DNA"/>
</dbReference>
<dbReference type="SUPFAM" id="SSF56300">
    <property type="entry name" value="Metallo-dependent phosphatases"/>
    <property type="match status" value="1"/>
</dbReference>
<dbReference type="Pfam" id="PF00149">
    <property type="entry name" value="Metallophos"/>
    <property type="match status" value="1"/>
</dbReference>
<comment type="caution">
    <text evidence="3">The sequence shown here is derived from an EMBL/GenBank/DDBJ whole genome shotgun (WGS) entry which is preliminary data.</text>
</comment>
<dbReference type="PANTHER" id="PTHR37844:SF2">
    <property type="entry name" value="SER_THR PROTEIN PHOSPHATASE SUPERFAMILY (AFU_ORTHOLOGUE AFUA_1G14840)"/>
    <property type="match status" value="1"/>
</dbReference>
<dbReference type="Gene3D" id="3.60.21.10">
    <property type="match status" value="1"/>
</dbReference>
<accession>A0ABR4KBR8</accession>
<dbReference type="PANTHER" id="PTHR37844">
    <property type="entry name" value="SER/THR PROTEIN PHOSPHATASE SUPERFAMILY (AFU_ORTHOLOGUE AFUA_1G14840)"/>
    <property type="match status" value="1"/>
</dbReference>
<organism evidence="3 4">
    <name type="scientific">Aspergillus pseudoustus</name>
    <dbReference type="NCBI Taxonomy" id="1810923"/>
    <lineage>
        <taxon>Eukaryota</taxon>
        <taxon>Fungi</taxon>
        <taxon>Dikarya</taxon>
        <taxon>Ascomycota</taxon>
        <taxon>Pezizomycotina</taxon>
        <taxon>Eurotiomycetes</taxon>
        <taxon>Eurotiomycetidae</taxon>
        <taxon>Eurotiales</taxon>
        <taxon>Aspergillaceae</taxon>
        <taxon>Aspergillus</taxon>
        <taxon>Aspergillus subgen. Nidulantes</taxon>
    </lineage>
</organism>
<dbReference type="InterPro" id="IPR029052">
    <property type="entry name" value="Metallo-depent_PP-like"/>
</dbReference>
<evidence type="ECO:0000259" key="2">
    <source>
        <dbReference type="Pfam" id="PF00149"/>
    </source>
</evidence>
<protein>
    <submittedName>
        <fullName evidence="3">Calcineurin-like phosphoesterase</fullName>
    </submittedName>
</protein>
<keyword evidence="4" id="KW-1185">Reference proteome</keyword>